<keyword evidence="2" id="KW-0378">Hydrolase</keyword>
<keyword evidence="2" id="KW-0645">Protease</keyword>
<protein>
    <submittedName>
        <fullName evidence="2">SprT family zinc-dependent metalloprotease</fullName>
    </submittedName>
</protein>
<accession>A0ABT5T5P4</accession>
<dbReference type="InterPro" id="IPR002725">
    <property type="entry name" value="YgjP-like_metallopeptidase"/>
</dbReference>
<dbReference type="Gene3D" id="3.30.2010.10">
    <property type="entry name" value="Metalloproteases ('zincins'), catalytic domain"/>
    <property type="match status" value="1"/>
</dbReference>
<name>A0ABT5T5P4_9RHOB</name>
<evidence type="ECO:0000259" key="1">
    <source>
        <dbReference type="Pfam" id="PF01863"/>
    </source>
</evidence>
<sequence length="242" mass="26825">MPRLPEKTTESTAFLDLDGARPVAVVLRRSAQTRRISLRVSGLDGRVTLSIPKSLPKATALGFLSEKKEWLRKALEGVPQQIPVIIGSTILFQGTPLQIACDGEARRIRLEGQTLFVPADPDGTITPARVAAFLKDQARRALVSAAHSYAARLGKQVAAISLRDTRSRWGSCTADGRLMFSWRLIMAPPPVLDYVAAHEAAHLCHMDHSRAYWACVSGLMPDYQRHRAWLRQNGAHLHGYRF</sequence>
<organism evidence="2 3">
    <name type="scientific">Roseinatronobacter alkalisoli</name>
    <dbReference type="NCBI Taxonomy" id="3028235"/>
    <lineage>
        <taxon>Bacteria</taxon>
        <taxon>Pseudomonadati</taxon>
        <taxon>Pseudomonadota</taxon>
        <taxon>Alphaproteobacteria</taxon>
        <taxon>Rhodobacterales</taxon>
        <taxon>Paracoccaceae</taxon>
        <taxon>Roseinatronobacter</taxon>
    </lineage>
</organism>
<dbReference type="GO" id="GO:0008237">
    <property type="term" value="F:metallopeptidase activity"/>
    <property type="evidence" value="ECO:0007669"/>
    <property type="project" value="UniProtKB-KW"/>
</dbReference>
<feature type="domain" description="YgjP-like metallopeptidase" evidence="1">
    <location>
        <begin position="34"/>
        <end position="233"/>
    </location>
</feature>
<dbReference type="Pfam" id="PF01863">
    <property type="entry name" value="YgjP-like"/>
    <property type="match status" value="1"/>
</dbReference>
<evidence type="ECO:0000313" key="2">
    <source>
        <dbReference type="EMBL" id="MDD7969721.1"/>
    </source>
</evidence>
<comment type="caution">
    <text evidence="2">The sequence shown here is derived from an EMBL/GenBank/DDBJ whole genome shotgun (WGS) entry which is preliminary data.</text>
</comment>
<dbReference type="CDD" id="cd07344">
    <property type="entry name" value="M48_yhfN_like"/>
    <property type="match status" value="1"/>
</dbReference>
<keyword evidence="2" id="KW-0482">Metalloprotease</keyword>
<dbReference type="InterPro" id="IPR053136">
    <property type="entry name" value="UTP_pyrophosphatase-like"/>
</dbReference>
<gene>
    <name evidence="2" type="ORF">PUT78_01295</name>
</gene>
<dbReference type="Proteomes" id="UP001431784">
    <property type="component" value="Unassembled WGS sequence"/>
</dbReference>
<keyword evidence="3" id="KW-1185">Reference proteome</keyword>
<dbReference type="PANTHER" id="PTHR30399">
    <property type="entry name" value="UNCHARACTERIZED PROTEIN YGJP"/>
    <property type="match status" value="1"/>
</dbReference>
<proteinExistence type="predicted"/>
<reference evidence="2" key="1">
    <citation type="submission" date="2023-02" db="EMBL/GenBank/DDBJ databases">
        <title>Description of Roseinatronobacter alkalisoli sp. nov., an alkaliphilic bacerium isolated from soda soil.</title>
        <authorList>
            <person name="Wei W."/>
        </authorList>
    </citation>
    <scope>NUCLEOTIDE SEQUENCE</scope>
    <source>
        <strain evidence="2">HJB301</strain>
    </source>
</reference>
<dbReference type="RefSeq" id="WP_274350206.1">
    <property type="nucleotide sequence ID" value="NZ_JAQZSM010000001.1"/>
</dbReference>
<dbReference type="EMBL" id="JAQZSM010000001">
    <property type="protein sequence ID" value="MDD7969721.1"/>
    <property type="molecule type" value="Genomic_DNA"/>
</dbReference>
<dbReference type="PANTHER" id="PTHR30399:SF1">
    <property type="entry name" value="UTP PYROPHOSPHATASE"/>
    <property type="match status" value="1"/>
</dbReference>
<evidence type="ECO:0000313" key="3">
    <source>
        <dbReference type="Proteomes" id="UP001431784"/>
    </source>
</evidence>